<dbReference type="GO" id="GO:0005975">
    <property type="term" value="P:carbohydrate metabolic process"/>
    <property type="evidence" value="ECO:0007669"/>
    <property type="project" value="InterPro"/>
</dbReference>
<dbReference type="GO" id="GO:0016810">
    <property type="term" value="F:hydrolase activity, acting on carbon-nitrogen (but not peptide) bonds"/>
    <property type="evidence" value="ECO:0007669"/>
    <property type="project" value="InterPro"/>
</dbReference>
<evidence type="ECO:0000313" key="3">
    <source>
        <dbReference type="EMBL" id="SFO86969.1"/>
    </source>
</evidence>
<evidence type="ECO:0000259" key="2">
    <source>
        <dbReference type="PROSITE" id="PS51677"/>
    </source>
</evidence>
<name>A0A1I5KPE1_9BACT</name>
<evidence type="ECO:0000256" key="1">
    <source>
        <dbReference type="ARBA" id="ARBA00022729"/>
    </source>
</evidence>
<dbReference type="Pfam" id="PF01522">
    <property type="entry name" value="Polysacc_deac_1"/>
    <property type="match status" value="1"/>
</dbReference>
<protein>
    <submittedName>
        <fullName evidence="3">Polysaccharide deacetylase</fullName>
    </submittedName>
</protein>
<dbReference type="InterPro" id="IPR011330">
    <property type="entry name" value="Glyco_hydro/deAcase_b/a-brl"/>
</dbReference>
<gene>
    <name evidence="3" type="ORF">SAMN05216234_10125</name>
</gene>
<dbReference type="RefSeq" id="WP_092909689.1">
    <property type="nucleotide sequence ID" value="NZ_FOXB01000001.1"/>
</dbReference>
<dbReference type="InterPro" id="IPR051398">
    <property type="entry name" value="Polysacch_Deacetylase"/>
</dbReference>
<reference evidence="3 4" key="1">
    <citation type="submission" date="2016-10" db="EMBL/GenBank/DDBJ databases">
        <authorList>
            <person name="de Groot N.N."/>
        </authorList>
    </citation>
    <scope>NUCLEOTIDE SEQUENCE [LARGE SCALE GENOMIC DNA]</scope>
    <source>
        <strain evidence="3 4">EP1-55-1</strain>
    </source>
</reference>
<dbReference type="STRING" id="223786.SAMN05216234_10125"/>
<dbReference type="CDD" id="cd10918">
    <property type="entry name" value="CE4_NodB_like_5s_6s"/>
    <property type="match status" value="1"/>
</dbReference>
<keyword evidence="1" id="KW-0732">Signal</keyword>
<feature type="domain" description="NodB homology" evidence="2">
    <location>
        <begin position="70"/>
        <end position="298"/>
    </location>
</feature>
<sequence length="298" mass="35095">MSSFIFNLFPMYFIKFNPILLYHSLGKNSNFEKNIDHVDLEVLDSTLKTMKKYFKFVFIDEYITAKDKSKLGVITIDDGYKNVIDEALQVFEYQNIPITIFINSSTFEGKIFWRDKIRYIIDNHLEKEFISNSKLGNVKNFYRDTKSPNINSAIVDKKLDLFFEQNNIKIEQSLCFNSKKYLIKHPLIMYGNHTYSHYVLSSLTKDEQYIEISKTKLFLQKQDINLSNVFSIPFGGIDTYNQDTVDIVKDLGYKSMLLSRSRLNNPTKDTFFIERIMLKDNDLSFIKKAYFLSLIKDD</sequence>
<dbReference type="PANTHER" id="PTHR34216">
    <property type="match status" value="1"/>
</dbReference>
<accession>A0A1I5KPE1</accession>
<organism evidence="3 4">
    <name type="scientific">Hydrogenimonas thermophila</name>
    <dbReference type="NCBI Taxonomy" id="223786"/>
    <lineage>
        <taxon>Bacteria</taxon>
        <taxon>Pseudomonadati</taxon>
        <taxon>Campylobacterota</taxon>
        <taxon>Epsilonproteobacteria</taxon>
        <taxon>Campylobacterales</taxon>
        <taxon>Hydrogenimonadaceae</taxon>
        <taxon>Hydrogenimonas</taxon>
    </lineage>
</organism>
<dbReference type="InterPro" id="IPR002509">
    <property type="entry name" value="NODB_dom"/>
</dbReference>
<dbReference type="Proteomes" id="UP000199227">
    <property type="component" value="Unassembled WGS sequence"/>
</dbReference>
<dbReference type="PROSITE" id="PS51677">
    <property type="entry name" value="NODB"/>
    <property type="match status" value="1"/>
</dbReference>
<dbReference type="PANTHER" id="PTHR34216:SF7">
    <property type="entry name" value="POLY-BETA-1,6-N-ACETYL-D-GLUCOSAMINE N-DEACETYLASE"/>
    <property type="match status" value="1"/>
</dbReference>
<proteinExistence type="predicted"/>
<dbReference type="Gene3D" id="3.20.20.370">
    <property type="entry name" value="Glycoside hydrolase/deacetylase"/>
    <property type="match status" value="1"/>
</dbReference>
<dbReference type="OrthoDB" id="9814639at2"/>
<dbReference type="AlphaFoldDB" id="A0A1I5KPE1"/>
<keyword evidence="4" id="KW-1185">Reference proteome</keyword>
<evidence type="ECO:0000313" key="4">
    <source>
        <dbReference type="Proteomes" id="UP000199227"/>
    </source>
</evidence>
<dbReference type="SUPFAM" id="SSF88713">
    <property type="entry name" value="Glycoside hydrolase/deacetylase"/>
    <property type="match status" value="1"/>
</dbReference>
<dbReference type="EMBL" id="FOXB01000001">
    <property type="protein sequence ID" value="SFO86969.1"/>
    <property type="molecule type" value="Genomic_DNA"/>
</dbReference>